<dbReference type="STRING" id="663278.Ethha_2041"/>
<evidence type="ECO:0000256" key="1">
    <source>
        <dbReference type="ARBA" id="ARBA00002486"/>
    </source>
</evidence>
<dbReference type="InterPro" id="IPR036388">
    <property type="entry name" value="WH-like_DNA-bd_sf"/>
</dbReference>
<comment type="similarity">
    <text evidence="2">Belongs to the ROK (NagC/XylR) family.</text>
</comment>
<dbReference type="Gene3D" id="3.30.420.40">
    <property type="match status" value="2"/>
</dbReference>
<dbReference type="Proteomes" id="UP000001551">
    <property type="component" value="Chromosome"/>
</dbReference>
<keyword evidence="3" id="KW-0859">Xylose metabolism</keyword>
<sequence>MLPDLFSTCGPQEKRVFCALQKFGPVSKSQLLALTGLKLTTLSRFLRPLEELRLVVRPQFGESSGGRKPALYDVTDRDYYLLGVDISRTYMQIVLTDLKLRVRASRRFHMDGQSTPERTVRTIVETARELADQATTPGGRIVLAGVGAVGPMSRTDGVLLSPRYFQASGWKDVPLVSMLRQGLGCPVSLDNGANTAVLAEALYGIGRGVPRVVYVNCGVGIRTGTFLDGVLIRTSQNAEDVFGHMVVNADGRLCTCGKRGCLDCYATIRAVTSEFAECRARGEHSDLPADVTWESICAAARQGDALAASVLRHAATYLGIGLSNLINLLGPGLVILSGPLIRQSDLFYETAAGVAQKQVWAVQSGVKFHRGGSLEEDAIAVGGAALALEEAAEALPDSRVQAVQHSG</sequence>
<dbReference type="GO" id="GO:0042732">
    <property type="term" value="P:D-xylose metabolic process"/>
    <property type="evidence" value="ECO:0007669"/>
    <property type="project" value="UniProtKB-KW"/>
</dbReference>
<evidence type="ECO:0000256" key="2">
    <source>
        <dbReference type="ARBA" id="ARBA00006479"/>
    </source>
</evidence>
<keyword evidence="5" id="KW-1185">Reference proteome</keyword>
<dbReference type="AlphaFoldDB" id="E6U386"/>
<dbReference type="EMBL" id="CP002400">
    <property type="protein sequence ID" value="ADU27558.1"/>
    <property type="molecule type" value="Genomic_DNA"/>
</dbReference>
<dbReference type="RefSeq" id="WP_013485906.1">
    <property type="nucleotide sequence ID" value="NC_014828.1"/>
</dbReference>
<evidence type="ECO:0000313" key="5">
    <source>
        <dbReference type="Proteomes" id="UP000001551"/>
    </source>
</evidence>
<dbReference type="SUPFAM" id="SSF53067">
    <property type="entry name" value="Actin-like ATPase domain"/>
    <property type="match status" value="1"/>
</dbReference>
<dbReference type="InterPro" id="IPR000600">
    <property type="entry name" value="ROK"/>
</dbReference>
<dbReference type="Pfam" id="PF00480">
    <property type="entry name" value="ROK"/>
    <property type="match status" value="1"/>
</dbReference>
<dbReference type="InterPro" id="IPR043129">
    <property type="entry name" value="ATPase_NBD"/>
</dbReference>
<dbReference type="eggNOG" id="COG1940">
    <property type="taxonomic scope" value="Bacteria"/>
</dbReference>
<evidence type="ECO:0000256" key="3">
    <source>
        <dbReference type="ARBA" id="ARBA00022629"/>
    </source>
</evidence>
<evidence type="ECO:0000313" key="4">
    <source>
        <dbReference type="EMBL" id="ADU27558.1"/>
    </source>
</evidence>
<dbReference type="HOGENOM" id="CLU_036604_13_1_9"/>
<dbReference type="eggNOG" id="COG1846">
    <property type="taxonomic scope" value="Bacteria"/>
</dbReference>
<dbReference type="InterPro" id="IPR036390">
    <property type="entry name" value="WH_DNA-bd_sf"/>
</dbReference>
<reference evidence="4 5" key="1">
    <citation type="submission" date="2010-12" db="EMBL/GenBank/DDBJ databases">
        <title>Complete sequence of Ethanoligenens harbinense YUAN-3.</title>
        <authorList>
            <person name="Lucas S."/>
            <person name="Copeland A."/>
            <person name="Lapidus A."/>
            <person name="Cheng J.-F."/>
            <person name="Bruce D."/>
            <person name="Goodwin L."/>
            <person name="Pitluck S."/>
            <person name="Chertkov O."/>
            <person name="Misra M."/>
            <person name="Detter J.C."/>
            <person name="Han C."/>
            <person name="Tapia R."/>
            <person name="Land M."/>
            <person name="Hauser L."/>
            <person name="Jeffries C."/>
            <person name="Kyrpides N."/>
            <person name="Ivanova N."/>
            <person name="Mikhailova N."/>
            <person name="Wang A."/>
            <person name="Mouttaki H."/>
            <person name="He Z."/>
            <person name="Zhou J."/>
            <person name="Hemme C.L."/>
            <person name="Woyke T."/>
        </authorList>
    </citation>
    <scope>NUCLEOTIDE SEQUENCE [LARGE SCALE GENOMIC DNA]</scope>
    <source>
        <strain evidence="5">DSM 18485 / JCM 12961 / CGMCC 1.5033 / YUAN-3</strain>
    </source>
</reference>
<accession>E6U386</accession>
<dbReference type="SUPFAM" id="SSF46785">
    <property type="entry name" value="Winged helix' DNA-binding domain"/>
    <property type="match status" value="1"/>
</dbReference>
<dbReference type="PANTHER" id="PTHR18964">
    <property type="entry name" value="ROK (REPRESSOR, ORF, KINASE) FAMILY"/>
    <property type="match status" value="1"/>
</dbReference>
<name>E6U386_ETHHY</name>
<keyword evidence="3" id="KW-0119">Carbohydrate metabolism</keyword>
<dbReference type="KEGG" id="eha:Ethha_2041"/>
<dbReference type="PANTHER" id="PTHR18964:SF149">
    <property type="entry name" value="BIFUNCTIONAL UDP-N-ACETYLGLUCOSAMINE 2-EPIMERASE_N-ACETYLMANNOSAMINE KINASE"/>
    <property type="match status" value="1"/>
</dbReference>
<protein>
    <submittedName>
        <fullName evidence="4">ROK family protein</fullName>
    </submittedName>
</protein>
<comment type="function">
    <text evidence="1">Transcriptional repressor of xylose-utilizing enzymes.</text>
</comment>
<proteinExistence type="inferred from homology"/>
<organism evidence="4 5">
    <name type="scientific">Ethanoligenens harbinense (strain DSM 18485 / JCM 12961 / CGMCC 1.5033 / YUAN-3)</name>
    <dbReference type="NCBI Taxonomy" id="663278"/>
    <lineage>
        <taxon>Bacteria</taxon>
        <taxon>Bacillati</taxon>
        <taxon>Bacillota</taxon>
        <taxon>Clostridia</taxon>
        <taxon>Eubacteriales</taxon>
        <taxon>Oscillospiraceae</taxon>
        <taxon>Ethanoligenens</taxon>
    </lineage>
</organism>
<dbReference type="Gene3D" id="1.10.10.10">
    <property type="entry name" value="Winged helix-like DNA-binding domain superfamily/Winged helix DNA-binding domain"/>
    <property type="match status" value="1"/>
</dbReference>
<gene>
    <name evidence="4" type="ordered locus">Ethha_2041</name>
</gene>